<dbReference type="OrthoDB" id="2986513at2"/>
<keyword evidence="2" id="KW-1185">Reference proteome</keyword>
<reference evidence="1 2" key="1">
    <citation type="submission" date="2018-11" db="EMBL/GenBank/DDBJ databases">
        <title>Genome sequencing of Paenibacillus lentus DSM25539(T).</title>
        <authorList>
            <person name="Kook J.-K."/>
            <person name="Park S.-N."/>
            <person name="Lim Y.K."/>
        </authorList>
    </citation>
    <scope>NUCLEOTIDE SEQUENCE [LARGE SCALE GENOMIC DNA]</scope>
    <source>
        <strain evidence="1 2">DSM 25539</strain>
    </source>
</reference>
<proteinExistence type="predicted"/>
<accession>A0A3S8RZ53</accession>
<gene>
    <name evidence="1" type="ORF">EIM92_20115</name>
</gene>
<protein>
    <submittedName>
        <fullName evidence="1">Sporulation protein</fullName>
    </submittedName>
</protein>
<dbReference type="EMBL" id="CP034248">
    <property type="protein sequence ID" value="AZK48195.1"/>
    <property type="molecule type" value="Genomic_DNA"/>
</dbReference>
<organism evidence="1 2">
    <name type="scientific">Paenibacillus lentus</name>
    <dbReference type="NCBI Taxonomy" id="1338368"/>
    <lineage>
        <taxon>Bacteria</taxon>
        <taxon>Bacillati</taxon>
        <taxon>Bacillota</taxon>
        <taxon>Bacilli</taxon>
        <taxon>Bacillales</taxon>
        <taxon>Paenibacillaceae</taxon>
        <taxon>Paenibacillus</taxon>
    </lineage>
</organism>
<sequence length="300" mass="34951">MEFFLIGTNVESAESANQFGNYMQRLTKSLHNGSVKSEIIYLPKYSRVEWSMSLRPKKGAQSEAKIMDDIALAVAEYVVDVREPGIIRRILTKNYELNENEKQAVEAICRKFLTMEEGQAEARKARLMLIEAAFRQMLEGQQSTFDLDGFITFRLHNYGLKLREMVDYAVEEFLLDKQYEDFIELLQYFVHFQEPLTPFIHVMHKRGSEFIILNDRLKQIEASSGDVVMRMADQELQMEDVIVSTLISLSPERILLHTRDPEALAIKTIRRIFGERVQLCLRCPQCKDFHQSTRQRDLVT</sequence>
<dbReference type="RefSeq" id="WP_125084356.1">
    <property type="nucleotide sequence ID" value="NZ_CP034248.1"/>
</dbReference>
<dbReference type="KEGG" id="plen:EIM92_20115"/>
<dbReference type="AlphaFoldDB" id="A0A3S8RZ53"/>
<dbReference type="InterPro" id="IPR014199">
    <property type="entry name" value="Spore_YtxC"/>
</dbReference>
<evidence type="ECO:0000313" key="1">
    <source>
        <dbReference type="EMBL" id="AZK48195.1"/>
    </source>
</evidence>
<dbReference type="Proteomes" id="UP000273145">
    <property type="component" value="Chromosome"/>
</dbReference>
<name>A0A3S8RZ53_9BACL</name>
<dbReference type="Pfam" id="PF08812">
    <property type="entry name" value="YtxC"/>
    <property type="match status" value="1"/>
</dbReference>
<evidence type="ECO:0000313" key="2">
    <source>
        <dbReference type="Proteomes" id="UP000273145"/>
    </source>
</evidence>